<dbReference type="EMBL" id="GBRH01250164">
    <property type="protein sequence ID" value="JAD47731.1"/>
    <property type="molecule type" value="Transcribed_RNA"/>
</dbReference>
<name>A0A0A9A9G3_ARUDO</name>
<sequence>MILFLNTILNSLWADFSSWF</sequence>
<evidence type="ECO:0000313" key="1">
    <source>
        <dbReference type="EMBL" id="JAD47731.1"/>
    </source>
</evidence>
<accession>A0A0A9A9G3</accession>
<protein>
    <submittedName>
        <fullName evidence="1">Similar to GLT1 (NADH-dependent glutamate synthase 1 gene)</fullName>
    </submittedName>
</protein>
<organism evidence="1">
    <name type="scientific">Arundo donax</name>
    <name type="common">Giant reed</name>
    <name type="synonym">Donax arundinaceus</name>
    <dbReference type="NCBI Taxonomy" id="35708"/>
    <lineage>
        <taxon>Eukaryota</taxon>
        <taxon>Viridiplantae</taxon>
        <taxon>Streptophyta</taxon>
        <taxon>Embryophyta</taxon>
        <taxon>Tracheophyta</taxon>
        <taxon>Spermatophyta</taxon>
        <taxon>Magnoliopsida</taxon>
        <taxon>Liliopsida</taxon>
        <taxon>Poales</taxon>
        <taxon>Poaceae</taxon>
        <taxon>PACMAD clade</taxon>
        <taxon>Arundinoideae</taxon>
        <taxon>Arundineae</taxon>
        <taxon>Arundo</taxon>
    </lineage>
</organism>
<reference evidence="1" key="2">
    <citation type="journal article" date="2015" name="Data Brief">
        <title>Shoot transcriptome of the giant reed, Arundo donax.</title>
        <authorList>
            <person name="Barrero R.A."/>
            <person name="Guerrero F.D."/>
            <person name="Moolhuijzen P."/>
            <person name="Goolsby J.A."/>
            <person name="Tidwell J."/>
            <person name="Bellgard S.E."/>
            <person name="Bellgard M.I."/>
        </authorList>
    </citation>
    <scope>NUCLEOTIDE SEQUENCE</scope>
    <source>
        <tissue evidence="1">Shoot tissue taken approximately 20 cm above the soil surface</tissue>
    </source>
</reference>
<dbReference type="AlphaFoldDB" id="A0A0A9A9G3"/>
<reference evidence="1" key="1">
    <citation type="submission" date="2014-09" db="EMBL/GenBank/DDBJ databases">
        <authorList>
            <person name="Magalhaes I.L.F."/>
            <person name="Oliveira U."/>
            <person name="Santos F.R."/>
            <person name="Vidigal T.H.D.A."/>
            <person name="Brescovit A.D."/>
            <person name="Santos A.J."/>
        </authorList>
    </citation>
    <scope>NUCLEOTIDE SEQUENCE</scope>
    <source>
        <tissue evidence="1">Shoot tissue taken approximately 20 cm above the soil surface</tissue>
    </source>
</reference>
<proteinExistence type="predicted"/>